<dbReference type="OrthoDB" id="6331233at2759"/>
<reference evidence="1" key="2">
    <citation type="submission" date="2022-10" db="EMBL/GenBank/DDBJ databases">
        <authorList>
            <consortium name="ENA_rothamsted_submissions"/>
            <consortium name="culmorum"/>
            <person name="King R."/>
        </authorList>
    </citation>
    <scope>NUCLEOTIDE SEQUENCE</scope>
</reference>
<dbReference type="EMBL" id="OU893346">
    <property type="protein sequence ID" value="CAG9786219.1"/>
    <property type="molecule type" value="Genomic_DNA"/>
</dbReference>
<evidence type="ECO:0000313" key="2">
    <source>
        <dbReference type="Proteomes" id="UP001153714"/>
    </source>
</evidence>
<accession>A0A9N9QYZ0</accession>
<evidence type="ECO:0000313" key="1">
    <source>
        <dbReference type="EMBL" id="CAG9786219.1"/>
    </source>
</evidence>
<keyword evidence="2" id="KW-1185">Reference proteome</keyword>
<organism evidence="1 2">
    <name type="scientific">Diatraea saccharalis</name>
    <name type="common">sugarcane borer</name>
    <dbReference type="NCBI Taxonomy" id="40085"/>
    <lineage>
        <taxon>Eukaryota</taxon>
        <taxon>Metazoa</taxon>
        <taxon>Ecdysozoa</taxon>
        <taxon>Arthropoda</taxon>
        <taxon>Hexapoda</taxon>
        <taxon>Insecta</taxon>
        <taxon>Pterygota</taxon>
        <taxon>Neoptera</taxon>
        <taxon>Endopterygota</taxon>
        <taxon>Lepidoptera</taxon>
        <taxon>Glossata</taxon>
        <taxon>Ditrysia</taxon>
        <taxon>Pyraloidea</taxon>
        <taxon>Crambidae</taxon>
        <taxon>Crambinae</taxon>
        <taxon>Diatraea</taxon>
    </lineage>
</organism>
<proteinExistence type="predicted"/>
<gene>
    <name evidence="1" type="ORF">DIATSA_LOCUS4189</name>
</gene>
<dbReference type="InterPro" id="IPR045860">
    <property type="entry name" value="Snake_toxin-like_sf"/>
</dbReference>
<sequence>MNVHKVFQKMQLKFALFVFCFIIRHSLGLRCYSCSFSTTESDRSCLTVTNSTPTVECSYRFCTIRRIEFLDPAGVVSSFRRGCDEQPDYLNHDITDTTYRTFYRACTTDLCNIGNGVQTVGGQSLSAVPPTSGKNLLVPGTGSRGSDFKISVSLFSLIILGYLFK</sequence>
<reference evidence="1" key="1">
    <citation type="submission" date="2021-12" db="EMBL/GenBank/DDBJ databases">
        <authorList>
            <person name="King R."/>
        </authorList>
    </citation>
    <scope>NUCLEOTIDE SEQUENCE</scope>
</reference>
<name>A0A9N9QYZ0_9NEOP</name>
<dbReference type="Proteomes" id="UP001153714">
    <property type="component" value="Chromosome 15"/>
</dbReference>
<dbReference type="SUPFAM" id="SSF57302">
    <property type="entry name" value="Snake toxin-like"/>
    <property type="match status" value="1"/>
</dbReference>
<dbReference type="AlphaFoldDB" id="A0A9N9QYZ0"/>
<protein>
    <submittedName>
        <fullName evidence="1">Uncharacterized protein</fullName>
    </submittedName>
</protein>